<dbReference type="EMBL" id="HE577327">
    <property type="protein sequence ID" value="CCC97580.1"/>
    <property type="molecule type" value="Genomic_DNA"/>
</dbReference>
<evidence type="ECO:0000313" key="2">
    <source>
        <dbReference type="Proteomes" id="UP000007319"/>
    </source>
</evidence>
<keyword evidence="2" id="KW-1185">Reference proteome</keyword>
<evidence type="ECO:0000313" key="1">
    <source>
        <dbReference type="EMBL" id="CCC97580.1"/>
    </source>
</evidence>
<reference evidence="1 2" key="1">
    <citation type="journal article" date="2011" name="PLoS Genet.">
        <title>Azospirillum genomes reveal transition of bacteria from aquatic to terrestrial environments.</title>
        <authorList>
            <person name="Wisniewski-Dye F."/>
            <person name="Borziak K."/>
            <person name="Khalsa-Moyers G."/>
            <person name="Alexandre G."/>
            <person name="Sukharnikov L.O."/>
            <person name="Wuichet K."/>
            <person name="Hurst G.B."/>
            <person name="McDonald W.H."/>
            <person name="Robertson J.S."/>
            <person name="Barbe V."/>
            <person name="Calteau A."/>
            <person name="Rouy Z."/>
            <person name="Mangenot S."/>
            <person name="Prigent-Combaret C."/>
            <person name="Normand P."/>
            <person name="Boyer M."/>
            <person name="Siguier P."/>
            <person name="Dessaux Y."/>
            <person name="Elmerich C."/>
            <person name="Condemine G."/>
            <person name="Krishnen G."/>
            <person name="Kennedy I."/>
            <person name="Paterson A.H."/>
            <person name="Gonzalez V."/>
            <person name="Mavingui P."/>
            <person name="Zhulin I.B."/>
        </authorList>
    </citation>
    <scope>NUCLEOTIDE SEQUENCE [LARGE SCALE GENOMIC DNA]</scope>
    <source>
        <strain evidence="1 2">Sp245</strain>
    </source>
</reference>
<name>A0A9P1NLE3_9PROT</name>
<dbReference type="KEGG" id="abs:AZOBR_80002"/>
<sequence length="84" mass="9218">MAYQLLNPLGPEPHLNPQAGRRVTGLVETEVQLPIVRHQSGFHHEWLPPAVPEDGVRLDGADLGGRYEVPPAQARAWSKAHDGI</sequence>
<gene>
    <name evidence="1" type="ORF">AZOBR_80002</name>
</gene>
<dbReference type="AlphaFoldDB" id="A0A9P1NLE3"/>
<proteinExistence type="predicted"/>
<accession>A0A9P1NLE3</accession>
<dbReference type="Proteomes" id="UP000007319">
    <property type="component" value="Chromosome"/>
</dbReference>
<organism evidence="1 2">
    <name type="scientific">Azospirillum baldaniorum</name>
    <dbReference type="NCBI Taxonomy" id="1064539"/>
    <lineage>
        <taxon>Bacteria</taxon>
        <taxon>Pseudomonadati</taxon>
        <taxon>Pseudomonadota</taxon>
        <taxon>Alphaproteobacteria</taxon>
        <taxon>Rhodospirillales</taxon>
        <taxon>Azospirillaceae</taxon>
        <taxon>Azospirillum</taxon>
    </lineage>
</organism>
<protein>
    <submittedName>
        <fullName evidence="1">Uncharacterized protein</fullName>
    </submittedName>
</protein>